<dbReference type="EMBL" id="CDMY01000677">
    <property type="protein sequence ID" value="CEM29648.1"/>
    <property type="molecule type" value="Genomic_DNA"/>
</dbReference>
<proteinExistence type="predicted"/>
<protein>
    <recommendedName>
        <fullName evidence="3">F-box domain-containing protein</fullName>
    </recommendedName>
</protein>
<sequence length="227" mass="25846">MRLKAVDLDSKYCCRLPQEVVQRILAFLHFRVLAPLAPCAKVYRDAFKESLPWRVTDGLLNTLSIPPPPLRLRHVRASRGQPLDAVHGPSGTIVVHQRVHRKLNQLKMGMEDILSVMRGHKCHMSHKPPSTLVRHDTIKIFTPNFVLVAIPGRLGPNNEMHMHVRPSLYSVYNTRYLQEAGGELPPRLNVHLAKAMRDHVEFDNPYVHLTDERNFVIAASSSSGRRQ</sequence>
<gene>
    <name evidence="1" type="ORF">Vbra_17885</name>
</gene>
<name>A0A0G4GIF3_VITBC</name>
<dbReference type="AlphaFoldDB" id="A0A0G4GIF3"/>
<reference evidence="1 2" key="1">
    <citation type="submission" date="2014-11" db="EMBL/GenBank/DDBJ databases">
        <authorList>
            <person name="Zhu J."/>
            <person name="Qi W."/>
            <person name="Song R."/>
        </authorList>
    </citation>
    <scope>NUCLEOTIDE SEQUENCE [LARGE SCALE GENOMIC DNA]</scope>
</reference>
<dbReference type="Proteomes" id="UP000041254">
    <property type="component" value="Unassembled WGS sequence"/>
</dbReference>
<evidence type="ECO:0000313" key="1">
    <source>
        <dbReference type="EMBL" id="CEM29648.1"/>
    </source>
</evidence>
<dbReference type="InParanoid" id="A0A0G4GIF3"/>
<dbReference type="VEuPathDB" id="CryptoDB:Vbra_17885"/>
<keyword evidence="2" id="KW-1185">Reference proteome</keyword>
<evidence type="ECO:0008006" key="3">
    <source>
        <dbReference type="Google" id="ProtNLM"/>
    </source>
</evidence>
<organism evidence="1 2">
    <name type="scientific">Vitrella brassicaformis (strain CCMP3155)</name>
    <dbReference type="NCBI Taxonomy" id="1169540"/>
    <lineage>
        <taxon>Eukaryota</taxon>
        <taxon>Sar</taxon>
        <taxon>Alveolata</taxon>
        <taxon>Colpodellida</taxon>
        <taxon>Vitrellaceae</taxon>
        <taxon>Vitrella</taxon>
    </lineage>
</organism>
<accession>A0A0G4GIF3</accession>
<evidence type="ECO:0000313" key="2">
    <source>
        <dbReference type="Proteomes" id="UP000041254"/>
    </source>
</evidence>